<comment type="caution">
    <text evidence="4">The sequence shown here is derived from an EMBL/GenBank/DDBJ whole genome shotgun (WGS) entry which is preliminary data.</text>
</comment>
<dbReference type="InterPro" id="IPR043129">
    <property type="entry name" value="ATPase_NBD"/>
</dbReference>
<evidence type="ECO:0000313" key="4">
    <source>
        <dbReference type="EMBL" id="MCY9522797.1"/>
    </source>
</evidence>
<dbReference type="SUPFAM" id="SSF53067">
    <property type="entry name" value="Actin-like ATPase domain"/>
    <property type="match status" value="2"/>
</dbReference>
<dbReference type="CDD" id="cd24034">
    <property type="entry name" value="ASKHA_NBD_O66634-like_rpt1"/>
    <property type="match status" value="1"/>
</dbReference>
<dbReference type="InterPro" id="IPR051805">
    <property type="entry name" value="Dehydratase_Activator_Redct"/>
</dbReference>
<accession>A0ABT4DZL5</accession>
<name>A0ABT4DZL5_9BACL</name>
<gene>
    <name evidence="4" type="ORF">M5X09_24580</name>
</gene>
<dbReference type="InterPro" id="IPR002731">
    <property type="entry name" value="ATPase_BadF"/>
</dbReference>
<evidence type="ECO:0000256" key="1">
    <source>
        <dbReference type="SAM" id="Coils"/>
    </source>
</evidence>
<dbReference type="PANTHER" id="PTHR32329:SF4">
    <property type="entry name" value="ACTIVATOR OF 2-HYDROXYACYL-COA DEHYDRATASE"/>
    <property type="match status" value="1"/>
</dbReference>
<feature type="domain" description="ATPase BadF/BadG/BcrA/BcrD type" evidence="2">
    <location>
        <begin position="358"/>
        <end position="618"/>
    </location>
</feature>
<dbReference type="RefSeq" id="WP_087433091.1">
    <property type="nucleotide sequence ID" value="NZ_JAMDLV010000068.1"/>
</dbReference>
<dbReference type="PANTHER" id="PTHR32329">
    <property type="entry name" value="BIFUNCTIONAL PROTEIN [INCLUDES 2-HYDROXYACYL-COA DEHYDRATASE (N-TER) AND ITS ACTIVATOR DOMAIN (C_TERM)-RELATED"/>
    <property type="match status" value="1"/>
</dbReference>
<dbReference type="Proteomes" id="UP001207626">
    <property type="component" value="Unassembled WGS sequence"/>
</dbReference>
<feature type="domain" description="ATPase BadF/BadG/BcrA/BcrD type" evidence="2">
    <location>
        <begin position="13"/>
        <end position="235"/>
    </location>
</feature>
<proteinExistence type="predicted"/>
<dbReference type="CDD" id="cd24035">
    <property type="entry name" value="ASKHA_NBD_O66634-like_rpt2"/>
    <property type="match status" value="1"/>
</dbReference>
<dbReference type="EMBL" id="JAMDLW010000053">
    <property type="protein sequence ID" value="MCY9522797.1"/>
    <property type="molecule type" value="Genomic_DNA"/>
</dbReference>
<feature type="domain" description="DUF2229" evidence="3">
    <location>
        <begin position="774"/>
        <end position="1004"/>
    </location>
</feature>
<reference evidence="4 5" key="1">
    <citation type="submission" date="2022-05" db="EMBL/GenBank/DDBJ databases">
        <title>Genome Sequencing of Bee-Associated Microbes.</title>
        <authorList>
            <person name="Dunlap C."/>
        </authorList>
    </citation>
    <scope>NUCLEOTIDE SEQUENCE [LARGE SCALE GENOMIC DNA]</scope>
    <source>
        <strain evidence="4 5">NRRL NRS-1438</strain>
    </source>
</reference>
<evidence type="ECO:0000259" key="2">
    <source>
        <dbReference type="Pfam" id="PF01869"/>
    </source>
</evidence>
<protein>
    <submittedName>
        <fullName evidence="4">Acyl-CoA dehydratase activase-related protein</fullName>
    </submittedName>
</protein>
<sequence length="1156" mass="129342">MTYINRGLDSLIIGVDIGSTTVKATVVDPESKQIIWSDYQRHHTKQAEKVLDLLVAIGNEFPDVKQENIRVFTTGSGSGPIAPHIGAKFVQEVNSVTMAVEHLHPDVGSVIELGGQDAKIIIFKENAETGNKQALTSMNDKCASGTGATIDKCMIKVGMPAEEVGKLHFDDSKLHHVAAKCGVFAETDIVNLVKSGIPSAEIMCSLADAIVMQNLSVLTRGNTLRHRVLLLGGPNTYLPFLQECWRMRIPQTWKERGYEYPNDVPIDSLIFVPDNSQYYAAYGAVLYGLHEPADVGVYMGLEKLKEFIAHGRKAKLGEKAGPPLVGTKTELEQFRQSYRIPEFIPATFTPRQKVRAVIGLDGGSTSSKAVLVDEQGDILLKEYQLSKGNPLEDTKEMLKRIRETVKGQGADLEIIGFGATGYAADVLEKTLHADVNIVETVAHMMSAVHQFGDIDVICDIGGQDIKVLFLKNRDIRNFKLSNQCSAGNGMLLQAMADQFGIPVQEYANTAFNADLSPKFSYGCAVFLDADRVNFQKEGYSKEELLAGLALVLPKNVWQYVVQIPRMAELGRKFVLQGGTQYNLAAVKAQVDYIEQRVPDAEVYVHPHPGEAGAIGAAMETLRVVKRRGYSSFLGLDTAIDLRYVSRNDESTRCNFCPNHCSRTFIDSETPDGNTARYISGFSCEKGTVEDQEAVLKLTKQRQELKKHYPNLVEYEARRMFQHFYDAEPLPEPGLQVDDVRVKRGLFGFGMRKIPNRRPFERSSVESMNRRNRIRIGIPRVLNIWSTAPFWRTYFETLGIDKRNIVFSDNTSEEMWQEGGKYGSIDPCYPSKVAQAHVHNLLFKHHESKPLDYIFFPCITHIPTHLHNVMDSASCPIVAGAPNVIKAAFTKEVNFFETKEISYLDPAVTFTEPNMLKKQLFEAFADQLQITEDESDFAAEQGWNAMDRFDAEMQEKGRAILEQIEQENRLAILMIGRPYHSDPGMNHGVLEEFQVLGYPILSMRSIPKDEAWLQRFFSEDLKSGRVEYSLEVSDVWPENFSSNSVQKVWAAKFAARHPNVAVLDLSSFKCGHDAPTYGLIESIISTADTPYSALHDIDANKPSGSIKIRVKTYAHSLGLHEERLQDLARKKAELQQRLEQKRAELTGRKPGEQAEVI</sequence>
<dbReference type="Pfam" id="PF09989">
    <property type="entry name" value="DUF2229"/>
    <property type="match status" value="1"/>
</dbReference>
<keyword evidence="1" id="KW-0175">Coiled coil</keyword>
<feature type="coiled-coil region" evidence="1">
    <location>
        <begin position="1116"/>
        <end position="1143"/>
    </location>
</feature>
<dbReference type="Gene3D" id="3.30.420.40">
    <property type="match status" value="4"/>
</dbReference>
<dbReference type="InterPro" id="IPR018709">
    <property type="entry name" value="CoA_activase_DUF2229"/>
</dbReference>
<dbReference type="Pfam" id="PF01869">
    <property type="entry name" value="BcrAD_BadFG"/>
    <property type="match status" value="2"/>
</dbReference>
<organism evidence="4 5">
    <name type="scientific">Paenibacillus apiarius</name>
    <dbReference type="NCBI Taxonomy" id="46240"/>
    <lineage>
        <taxon>Bacteria</taxon>
        <taxon>Bacillati</taxon>
        <taxon>Bacillota</taxon>
        <taxon>Bacilli</taxon>
        <taxon>Bacillales</taxon>
        <taxon>Paenibacillaceae</taxon>
        <taxon>Paenibacillus</taxon>
    </lineage>
</organism>
<keyword evidence="5" id="KW-1185">Reference proteome</keyword>
<evidence type="ECO:0000259" key="3">
    <source>
        <dbReference type="Pfam" id="PF09989"/>
    </source>
</evidence>
<evidence type="ECO:0000313" key="5">
    <source>
        <dbReference type="Proteomes" id="UP001207626"/>
    </source>
</evidence>